<dbReference type="InterPro" id="IPR027417">
    <property type="entry name" value="P-loop_NTPase"/>
</dbReference>
<name>A0A411AW96_9CAUD</name>
<accession>A0A411AW96</accession>
<gene>
    <name evidence="1" type="ORF">LIET2_gp116</name>
</gene>
<sequence length="273" mass="30635">MKPGIFTIGGLAGCGKSTLAALFTPGLTLWIPIEDSKATFQTWDLAAQPDFLPPIPITEKERGISTRKALMALLKSILNDPQGYQGGTLALDSITVLQKMFEEELCAIENKENVEDCCGGFQKCYIVLARWHYSLIEICKKIRDRWNMTIVFTGHTEIRKIRNKPDAEEHTIWDLNMAAKCGAMYIDQSDAVLYLRIEEFIRGRETNTKGVVTKLGKSASTGKRILVTTSEGNMGFPNAKNRWSLEPKIEVPPFENPLLSLIPYYRGTDITEE</sequence>
<protein>
    <submittedName>
        <fullName evidence="1">RecA-like NTPase</fullName>
    </submittedName>
</protein>
<evidence type="ECO:0000313" key="2">
    <source>
        <dbReference type="Proteomes" id="UP000289486"/>
    </source>
</evidence>
<proteinExistence type="predicted"/>
<dbReference type="SUPFAM" id="SSF52540">
    <property type="entry name" value="P-loop containing nucleoside triphosphate hydrolases"/>
    <property type="match status" value="1"/>
</dbReference>
<dbReference type="EMBL" id="MK388689">
    <property type="protein sequence ID" value="QAX92368.1"/>
    <property type="molecule type" value="Genomic_DNA"/>
</dbReference>
<keyword evidence="2" id="KW-1185">Reference proteome</keyword>
<dbReference type="Pfam" id="PF13479">
    <property type="entry name" value="AAA_24"/>
    <property type="match status" value="1"/>
</dbReference>
<dbReference type="Proteomes" id="UP000289486">
    <property type="component" value="Segment"/>
</dbReference>
<evidence type="ECO:0000313" key="1">
    <source>
        <dbReference type="EMBL" id="QAX92368.1"/>
    </source>
</evidence>
<reference evidence="1 2" key="1">
    <citation type="submission" date="2019-01" db="EMBL/GenBank/DDBJ databases">
        <title>Complete genome sequence of Pantoea phage vB_PagM_LIET2.</title>
        <authorList>
            <person name="Truncaite L."/>
            <person name="Simoliuniene M."/>
            <person name="Kazlauskas D."/>
            <person name="Meskys R."/>
            <person name="Simoliunas E."/>
        </authorList>
    </citation>
    <scope>NUCLEOTIDE SEQUENCE [LARGE SCALE GENOMIC DNA]</scope>
</reference>
<organism evidence="1 2">
    <name type="scientific">Pantoea phage vB_PagM_LIET2</name>
    <dbReference type="NCBI Taxonomy" id="2508071"/>
    <lineage>
        <taxon>Viruses</taxon>
        <taxon>Duplodnaviria</taxon>
        <taxon>Heunggongvirae</taxon>
        <taxon>Uroviricota</taxon>
        <taxon>Caudoviricetes</taxon>
        <taxon>Lietduovirus</taxon>
        <taxon>Lietduovirus LIET2</taxon>
    </lineage>
</organism>